<sequence>MSFYVDLNIDYLAFYWCFMLVLSGFFWWLKWGDNHGLNWKSKGEQLCLISIKVGETLRRGCKRWMPAMSEERKFVIVFSGEKNQ</sequence>
<keyword evidence="1" id="KW-0812">Transmembrane</keyword>
<gene>
    <name evidence="2" type="ordered locus">Dda3937_00790</name>
</gene>
<dbReference type="KEGG" id="ddd:Dda3937_00790"/>
<name>E0SGQ7_DICD3</name>
<evidence type="ECO:0000313" key="3">
    <source>
        <dbReference type="Proteomes" id="UP000006859"/>
    </source>
</evidence>
<organism evidence="2 3">
    <name type="scientific">Dickeya dadantii (strain 3937)</name>
    <name type="common">Erwinia chrysanthemi (strain 3937)</name>
    <dbReference type="NCBI Taxonomy" id="198628"/>
    <lineage>
        <taxon>Bacteria</taxon>
        <taxon>Pseudomonadati</taxon>
        <taxon>Pseudomonadota</taxon>
        <taxon>Gammaproteobacteria</taxon>
        <taxon>Enterobacterales</taxon>
        <taxon>Pectobacteriaceae</taxon>
        <taxon>Dickeya</taxon>
    </lineage>
</organism>
<protein>
    <submittedName>
        <fullName evidence="2">Uncharacterized protein</fullName>
    </submittedName>
</protein>
<keyword evidence="1" id="KW-0472">Membrane</keyword>
<evidence type="ECO:0000256" key="1">
    <source>
        <dbReference type="SAM" id="Phobius"/>
    </source>
</evidence>
<evidence type="ECO:0000313" key="2">
    <source>
        <dbReference type="EMBL" id="ADM97706.1"/>
    </source>
</evidence>
<dbReference type="AlphaFoldDB" id="E0SGQ7"/>
<dbReference type="Proteomes" id="UP000006859">
    <property type="component" value="Chromosome"/>
</dbReference>
<reference evidence="2 3" key="1">
    <citation type="journal article" date="2011" name="J. Bacteriol.">
        <title>Genome sequence of the plant-pathogenic bacterium Dickeya dadantii 3937.</title>
        <authorList>
            <person name="Glasner J.D."/>
            <person name="Yang C.H."/>
            <person name="Reverchon S."/>
            <person name="Hugouvieux-Cotte-Pattat N."/>
            <person name="Condemine G."/>
            <person name="Bohin J.P."/>
            <person name="Van Gijsegem F."/>
            <person name="Yang S."/>
            <person name="Franza T."/>
            <person name="Expert D."/>
            <person name="Plunkett G. III"/>
            <person name="San Francisco M.J."/>
            <person name="Charkowski A.O."/>
            <person name="Py B."/>
            <person name="Bell K."/>
            <person name="Rauscher L."/>
            <person name="Rodriguez-Palenzuela P."/>
            <person name="Toussaint A."/>
            <person name="Holeva M.C."/>
            <person name="He S.Y."/>
            <person name="Douet V."/>
            <person name="Boccara M."/>
            <person name="Blanco C."/>
            <person name="Toth I."/>
            <person name="Anderson B.D."/>
            <person name="Biehl B.S."/>
            <person name="Mau B."/>
            <person name="Flynn S.M."/>
            <person name="Barras F."/>
            <person name="Lindeberg M."/>
            <person name="Birch P.R."/>
            <person name="Tsuyumu S."/>
            <person name="Shi X."/>
            <person name="Hibbing M."/>
            <person name="Yap M.N."/>
            <person name="Carpentier M."/>
            <person name="Dassa E."/>
            <person name="Umehara M."/>
            <person name="Kim J.F."/>
            <person name="Rusch M."/>
            <person name="Soni P."/>
            <person name="Mayhew G.F."/>
            <person name="Fouts D.E."/>
            <person name="Gill S.R."/>
            <person name="Blattner F.R."/>
            <person name="Keen N.T."/>
            <person name="Perna N.T."/>
        </authorList>
    </citation>
    <scope>NUCLEOTIDE SEQUENCE [LARGE SCALE GENOMIC DNA]</scope>
    <source>
        <strain evidence="2 3">3937</strain>
    </source>
</reference>
<dbReference type="EMBL" id="CP002038">
    <property type="protein sequence ID" value="ADM97706.1"/>
    <property type="molecule type" value="Genomic_DNA"/>
</dbReference>
<keyword evidence="3" id="KW-1185">Reference proteome</keyword>
<dbReference type="HOGENOM" id="CLU_2522235_0_0_6"/>
<accession>E0SGQ7</accession>
<dbReference type="STRING" id="198628.Dda3937_00790"/>
<feature type="transmembrane region" description="Helical" evidence="1">
    <location>
        <begin position="12"/>
        <end position="29"/>
    </location>
</feature>
<proteinExistence type="predicted"/>
<keyword evidence="1" id="KW-1133">Transmembrane helix</keyword>